<feature type="transmembrane region" description="Helical" evidence="6">
    <location>
        <begin position="704"/>
        <end position="726"/>
    </location>
</feature>
<sequence length="771" mass="84103">MTKALEALVFSKRIWILAIFVLLTVFLGYRCSLLRIDAGFEKLLPLGHPYMKTYVEHREAFGGANRILIAVRAKDGDIFTPEFFETLKEVTDAVFFLPGINRSTVQSLFTPNVRFIEIVEGGFTGGNVVPADFQGTDADLETVRENVLKAGIVGRLVANDFSAAMITAQLVETDPTTGEKLDYIMVSKLLEKDIREKFQSDEIDIHILGFAKVMGDIAAGASGVALFFLVALLVTAILVYLFTVSWRLTLLPLFCSIIAVVWCLGLLQLLGYGIDPMSLLVPFLVFAIGVSHGVQMVNAFGEGVWNGVHGEDAARAAFRSLLVPGWIALLSDTVGFLTLLLIKIRIIQELAITASLGVLVIVGTNLILLPILLSYIRLGEKYNRRIHRSAGQKEPVWRFLTKFTAPSVARPTVMVAIALGLIGLWYGRGIAIGDTQAGVPELRPDSRYNRDTAMVTEKFSIGLDILSVIVETVPDGCIEYDVMDGIDDFEWQMSQVPGVQSTLSLAKVAKVVNAGWNEGHPAWRIIPRNPATLSQAVSPVETSSGLLNSDCSTMPVMLFLEDHRAETIDRVVAAAEDWAVDHDSDRHTFRLATGNVGVMAATNQVVEQAQFQMLLYVYAAVVLLCLLTFRSVRASFCIILPLALTSMLGYGLMTWLGIGLKTTTLPVAALGVGIGVDYGIYIFSRMKEELEAGLSISKAYRDTLRVAGNAVLVTGLTLAIGVSTWIASDLQFQADMGVLLTFMFLANMLGAILLLPALATLLYRPKRRAAA</sequence>
<evidence type="ECO:0000313" key="8">
    <source>
        <dbReference type="EMBL" id="MCA9757347.1"/>
    </source>
</evidence>
<feature type="transmembrane region" description="Helical" evidence="6">
    <location>
        <begin position="354"/>
        <end position="376"/>
    </location>
</feature>
<name>A0A956NEK1_UNCEI</name>
<dbReference type="InterPro" id="IPR004869">
    <property type="entry name" value="MMPL_dom"/>
</dbReference>
<evidence type="ECO:0000256" key="3">
    <source>
        <dbReference type="ARBA" id="ARBA00022692"/>
    </source>
</evidence>
<organism evidence="8 9">
    <name type="scientific">Eiseniibacteriota bacterium</name>
    <dbReference type="NCBI Taxonomy" id="2212470"/>
    <lineage>
        <taxon>Bacteria</taxon>
        <taxon>Candidatus Eiseniibacteriota</taxon>
    </lineage>
</organism>
<evidence type="ECO:0000259" key="7">
    <source>
        <dbReference type="PROSITE" id="PS50156"/>
    </source>
</evidence>
<evidence type="ECO:0000256" key="4">
    <source>
        <dbReference type="ARBA" id="ARBA00022989"/>
    </source>
</evidence>
<dbReference type="Proteomes" id="UP000739538">
    <property type="component" value="Unassembled WGS sequence"/>
</dbReference>
<protein>
    <submittedName>
        <fullName evidence="8">RND family transporter</fullName>
    </submittedName>
</protein>
<dbReference type="GO" id="GO:0005886">
    <property type="term" value="C:plasma membrane"/>
    <property type="evidence" value="ECO:0007669"/>
    <property type="project" value="UniProtKB-SubCell"/>
</dbReference>
<dbReference type="EMBL" id="JAGQHS010000094">
    <property type="protein sequence ID" value="MCA9757347.1"/>
    <property type="molecule type" value="Genomic_DNA"/>
</dbReference>
<dbReference type="Gene3D" id="1.20.1640.10">
    <property type="entry name" value="Multidrug efflux transporter AcrB transmembrane domain"/>
    <property type="match status" value="2"/>
</dbReference>
<keyword evidence="3 6" id="KW-0812">Transmembrane</keyword>
<dbReference type="PANTHER" id="PTHR33406:SF10">
    <property type="entry name" value="SSD DOMAIN-CONTAINING PROTEIN"/>
    <property type="match status" value="1"/>
</dbReference>
<keyword evidence="4 6" id="KW-1133">Transmembrane helix</keyword>
<feature type="transmembrane region" description="Helical" evidence="6">
    <location>
        <begin position="636"/>
        <end position="658"/>
    </location>
</feature>
<gene>
    <name evidence="8" type="ORF">KDA27_16200</name>
</gene>
<dbReference type="InterPro" id="IPR000731">
    <property type="entry name" value="SSD"/>
</dbReference>
<feature type="transmembrane region" description="Helical" evidence="6">
    <location>
        <begin position="279"/>
        <end position="301"/>
    </location>
</feature>
<evidence type="ECO:0000256" key="1">
    <source>
        <dbReference type="ARBA" id="ARBA00004651"/>
    </source>
</evidence>
<dbReference type="Pfam" id="PF03176">
    <property type="entry name" value="MMPL"/>
    <property type="match status" value="2"/>
</dbReference>
<feature type="transmembrane region" description="Helical" evidence="6">
    <location>
        <begin position="664"/>
        <end position="683"/>
    </location>
</feature>
<evidence type="ECO:0000256" key="5">
    <source>
        <dbReference type="ARBA" id="ARBA00023136"/>
    </source>
</evidence>
<accession>A0A956NEK1</accession>
<evidence type="ECO:0000313" key="9">
    <source>
        <dbReference type="Proteomes" id="UP000739538"/>
    </source>
</evidence>
<proteinExistence type="predicted"/>
<feature type="domain" description="SSD" evidence="7">
    <location>
        <begin position="216"/>
        <end position="375"/>
    </location>
</feature>
<dbReference type="PANTHER" id="PTHR33406">
    <property type="entry name" value="MEMBRANE PROTEIN MJ1562-RELATED"/>
    <property type="match status" value="1"/>
</dbReference>
<feature type="transmembrane region" description="Helical" evidence="6">
    <location>
        <begin position="217"/>
        <end position="242"/>
    </location>
</feature>
<feature type="transmembrane region" description="Helical" evidence="6">
    <location>
        <begin position="738"/>
        <end position="763"/>
    </location>
</feature>
<evidence type="ECO:0000256" key="2">
    <source>
        <dbReference type="ARBA" id="ARBA00022475"/>
    </source>
</evidence>
<feature type="transmembrane region" description="Helical" evidence="6">
    <location>
        <begin position="611"/>
        <end position="629"/>
    </location>
</feature>
<comment type="subcellular location">
    <subcellularLocation>
        <location evidence="1">Cell membrane</location>
        <topology evidence="1">Multi-pass membrane protein</topology>
    </subcellularLocation>
</comment>
<dbReference type="PROSITE" id="PS50156">
    <property type="entry name" value="SSD"/>
    <property type="match status" value="1"/>
</dbReference>
<keyword evidence="5 6" id="KW-0472">Membrane</keyword>
<dbReference type="AlphaFoldDB" id="A0A956NEK1"/>
<keyword evidence="2" id="KW-1003">Cell membrane</keyword>
<feature type="transmembrane region" description="Helical" evidence="6">
    <location>
        <begin position="248"/>
        <end position="267"/>
    </location>
</feature>
<feature type="transmembrane region" description="Helical" evidence="6">
    <location>
        <begin position="14"/>
        <end position="33"/>
    </location>
</feature>
<reference evidence="8" key="1">
    <citation type="submission" date="2020-04" db="EMBL/GenBank/DDBJ databases">
        <authorList>
            <person name="Zhang T."/>
        </authorList>
    </citation>
    <scope>NUCLEOTIDE SEQUENCE</scope>
    <source>
        <strain evidence="8">HKST-UBA02</strain>
    </source>
</reference>
<reference evidence="8" key="2">
    <citation type="journal article" date="2021" name="Microbiome">
        <title>Successional dynamics and alternative stable states in a saline activated sludge microbial community over 9 years.</title>
        <authorList>
            <person name="Wang Y."/>
            <person name="Ye J."/>
            <person name="Ju F."/>
            <person name="Liu L."/>
            <person name="Boyd J.A."/>
            <person name="Deng Y."/>
            <person name="Parks D.H."/>
            <person name="Jiang X."/>
            <person name="Yin X."/>
            <person name="Woodcroft B.J."/>
            <person name="Tyson G.W."/>
            <person name="Hugenholtz P."/>
            <person name="Polz M.F."/>
            <person name="Zhang T."/>
        </authorList>
    </citation>
    <scope>NUCLEOTIDE SEQUENCE</scope>
    <source>
        <strain evidence="8">HKST-UBA02</strain>
    </source>
</reference>
<feature type="transmembrane region" description="Helical" evidence="6">
    <location>
        <begin position="321"/>
        <end position="342"/>
    </location>
</feature>
<comment type="caution">
    <text evidence="8">The sequence shown here is derived from an EMBL/GenBank/DDBJ whole genome shotgun (WGS) entry which is preliminary data.</text>
</comment>
<evidence type="ECO:0000256" key="6">
    <source>
        <dbReference type="SAM" id="Phobius"/>
    </source>
</evidence>
<dbReference type="InterPro" id="IPR050545">
    <property type="entry name" value="Mycobact_MmpL"/>
</dbReference>
<dbReference type="SUPFAM" id="SSF82866">
    <property type="entry name" value="Multidrug efflux transporter AcrB transmembrane domain"/>
    <property type="match status" value="2"/>
</dbReference>